<dbReference type="Proteomes" id="UP001230426">
    <property type="component" value="Unassembled WGS sequence"/>
</dbReference>
<evidence type="ECO:0000313" key="2">
    <source>
        <dbReference type="Proteomes" id="UP001230426"/>
    </source>
</evidence>
<dbReference type="RefSeq" id="WP_306858345.1">
    <property type="nucleotide sequence ID" value="NZ_JAUSRB010000001.1"/>
</dbReference>
<evidence type="ECO:0000313" key="1">
    <source>
        <dbReference type="EMBL" id="MDP9862314.1"/>
    </source>
</evidence>
<gene>
    <name evidence="1" type="ORF">J2S55_001573</name>
</gene>
<name>A0ABT9QZB5_9ACTN</name>
<reference evidence="1 2" key="1">
    <citation type="submission" date="2023-07" db="EMBL/GenBank/DDBJ databases">
        <title>Sequencing the genomes of 1000 actinobacteria strains.</title>
        <authorList>
            <person name="Klenk H.-P."/>
        </authorList>
    </citation>
    <scope>NUCLEOTIDE SEQUENCE [LARGE SCALE GENOMIC DNA]</scope>
    <source>
        <strain evidence="1 2">DSM 44109</strain>
    </source>
</reference>
<sequence length="135" mass="14672">MPRFDFAIEPAWRAPLRLLGVTPERASVLVENGTLTVRFGHWLLRTPVSNIADATLTGPYSMWKVIGPHLSLADRGVTFGTNPRRGVCVRFHTPVPALLPGGLLPHPGATLTVSDPEGLMEALRVHQAHDGPQET</sequence>
<organism evidence="1 2">
    <name type="scientific">Streptosporangium brasiliense</name>
    <dbReference type="NCBI Taxonomy" id="47480"/>
    <lineage>
        <taxon>Bacteria</taxon>
        <taxon>Bacillati</taxon>
        <taxon>Actinomycetota</taxon>
        <taxon>Actinomycetes</taxon>
        <taxon>Streptosporangiales</taxon>
        <taxon>Streptosporangiaceae</taxon>
        <taxon>Streptosporangium</taxon>
    </lineage>
</organism>
<keyword evidence="2" id="KW-1185">Reference proteome</keyword>
<accession>A0ABT9QZB5</accession>
<dbReference type="EMBL" id="JAUSRB010000001">
    <property type="protein sequence ID" value="MDP9862314.1"/>
    <property type="molecule type" value="Genomic_DNA"/>
</dbReference>
<protein>
    <submittedName>
        <fullName evidence="1">Uncharacterized protein</fullName>
    </submittedName>
</protein>
<proteinExistence type="predicted"/>
<comment type="caution">
    <text evidence="1">The sequence shown here is derived from an EMBL/GenBank/DDBJ whole genome shotgun (WGS) entry which is preliminary data.</text>
</comment>